<dbReference type="RefSeq" id="WP_152626058.1">
    <property type="nucleotide sequence ID" value="NZ_JXYS01000076.1"/>
</dbReference>
<organism evidence="4 5">
    <name type="scientific">Acidithrix ferrooxidans</name>
    <dbReference type="NCBI Taxonomy" id="1280514"/>
    <lineage>
        <taxon>Bacteria</taxon>
        <taxon>Bacillati</taxon>
        <taxon>Actinomycetota</taxon>
        <taxon>Acidimicrobiia</taxon>
        <taxon>Acidimicrobiales</taxon>
        <taxon>Acidimicrobiaceae</taxon>
        <taxon>Acidithrix</taxon>
    </lineage>
</organism>
<dbReference type="SUPFAM" id="SSF55073">
    <property type="entry name" value="Nucleotide cyclase"/>
    <property type="match status" value="1"/>
</dbReference>
<feature type="domain" description="GGDEF" evidence="3">
    <location>
        <begin position="88"/>
        <end position="253"/>
    </location>
</feature>
<comment type="caution">
    <text evidence="4">The sequence shown here is derived from an EMBL/GenBank/DDBJ whole genome shotgun (WGS) entry which is preliminary data.</text>
</comment>
<evidence type="ECO:0000259" key="3">
    <source>
        <dbReference type="SMART" id="SM00267"/>
    </source>
</evidence>
<evidence type="ECO:0000256" key="1">
    <source>
        <dbReference type="SAM" id="MobiDB-lite"/>
    </source>
</evidence>
<keyword evidence="2" id="KW-0472">Membrane</keyword>
<dbReference type="OrthoDB" id="5244638at2"/>
<proteinExistence type="predicted"/>
<dbReference type="STRING" id="1280514.AXFE_24440"/>
<dbReference type="InterPro" id="IPR000160">
    <property type="entry name" value="GGDEF_dom"/>
</dbReference>
<keyword evidence="2" id="KW-0812">Transmembrane</keyword>
<accession>A0A0D8HI04</accession>
<dbReference type="EMBL" id="JXYS01000076">
    <property type="protein sequence ID" value="KJF16711.1"/>
    <property type="molecule type" value="Genomic_DNA"/>
</dbReference>
<name>A0A0D8HI04_9ACTN</name>
<dbReference type="Pfam" id="PF00990">
    <property type="entry name" value="GGDEF"/>
    <property type="match status" value="1"/>
</dbReference>
<evidence type="ECO:0000313" key="4">
    <source>
        <dbReference type="EMBL" id="KJF16711.1"/>
    </source>
</evidence>
<feature type="region of interest" description="Disordered" evidence="1">
    <location>
        <begin position="78"/>
        <end position="98"/>
    </location>
</feature>
<feature type="transmembrane region" description="Helical" evidence="2">
    <location>
        <begin position="12"/>
        <end position="30"/>
    </location>
</feature>
<reference evidence="4 5" key="1">
    <citation type="submission" date="2015-01" db="EMBL/GenBank/DDBJ databases">
        <title>Draft genome of the acidophilic iron oxidizer Acidithrix ferrooxidans strain Py-F3.</title>
        <authorList>
            <person name="Poehlein A."/>
            <person name="Eisen S."/>
            <person name="Schloemann M."/>
            <person name="Johnson B.D."/>
            <person name="Daniel R."/>
            <person name="Muehling M."/>
        </authorList>
    </citation>
    <scope>NUCLEOTIDE SEQUENCE [LARGE SCALE GENOMIC DNA]</scope>
    <source>
        <strain evidence="4 5">Py-F3</strain>
    </source>
</reference>
<keyword evidence="5" id="KW-1185">Reference proteome</keyword>
<sequence>MPITKRVNKLRLPIVFLLCAVVAGVIGYFYAPVLLVSLLLVALAVVSMLQIGAKITSQEDERREAQKIIISTKDFDKGVEKSETNTPSDLSQTHLGTDPETGLSTFPVFKAILEAKVATARRRLWPVTVVQIQLSFIDQVTPSNEEIASSIISFASLLRLTLREADVVARIGDYRFGLILEDTDEEGSAWVAERVQVAQIKAGSTIVHKISAGVAGYPTNGAAPQELFGRSTLALEHALAASNEPGIGKVIVAPTVPYHA</sequence>
<dbReference type="InterPro" id="IPR029787">
    <property type="entry name" value="Nucleotide_cyclase"/>
</dbReference>
<dbReference type="AlphaFoldDB" id="A0A0D8HI04"/>
<dbReference type="Gene3D" id="3.30.70.270">
    <property type="match status" value="1"/>
</dbReference>
<dbReference type="InterPro" id="IPR043128">
    <property type="entry name" value="Rev_trsase/Diguanyl_cyclase"/>
</dbReference>
<protein>
    <submittedName>
        <fullName evidence="4">Response regulator PleD</fullName>
    </submittedName>
</protein>
<gene>
    <name evidence="4" type="ORF">AXFE_24440</name>
</gene>
<keyword evidence="2" id="KW-1133">Transmembrane helix</keyword>
<evidence type="ECO:0000256" key="2">
    <source>
        <dbReference type="SAM" id="Phobius"/>
    </source>
</evidence>
<dbReference type="SMART" id="SM00267">
    <property type="entry name" value="GGDEF"/>
    <property type="match status" value="1"/>
</dbReference>
<evidence type="ECO:0000313" key="5">
    <source>
        <dbReference type="Proteomes" id="UP000032360"/>
    </source>
</evidence>
<dbReference type="Proteomes" id="UP000032360">
    <property type="component" value="Unassembled WGS sequence"/>
</dbReference>
<feature type="compositionally biased region" description="Polar residues" evidence="1">
    <location>
        <begin position="84"/>
        <end position="95"/>
    </location>
</feature>